<feature type="transmembrane region" description="Helical" evidence="37">
    <location>
        <begin position="12"/>
        <end position="31"/>
    </location>
</feature>
<evidence type="ECO:0000256" key="7">
    <source>
        <dbReference type="ARBA" id="ARBA00011245"/>
    </source>
</evidence>
<keyword evidence="35" id="KW-0503">Monooxygenase</keyword>
<dbReference type="InParanoid" id="A0A7M7MZA7"/>
<dbReference type="FunFam" id="1.10.630.10:FF:000042">
    <property type="entry name" value="Cytochrome P450"/>
    <property type="match status" value="1"/>
</dbReference>
<evidence type="ECO:0000256" key="12">
    <source>
        <dbReference type="ARBA" id="ARBA00022617"/>
    </source>
</evidence>
<keyword evidence="39" id="KW-1185">Reference proteome</keyword>
<comment type="catalytic activity">
    <reaction evidence="1">
        <text>(15S)-hydroperoxy-(5Z,8Z,11Z,13E)-eicosatetraenoate = 15-oxo-(5Z,8Z,11Z,13E)-eicosatetraenoate + H2O</text>
        <dbReference type="Rhea" id="RHEA:48636"/>
        <dbReference type="ChEBI" id="CHEBI:15377"/>
        <dbReference type="ChEBI" id="CHEBI:57410"/>
        <dbReference type="ChEBI" id="CHEBI:57446"/>
    </reaction>
    <physiologicalReaction direction="left-to-right" evidence="1">
        <dbReference type="Rhea" id="RHEA:48637"/>
    </physiologicalReaction>
</comment>
<evidence type="ECO:0000256" key="5">
    <source>
        <dbReference type="ARBA" id="ARBA00004477"/>
    </source>
</evidence>
<evidence type="ECO:0000256" key="37">
    <source>
        <dbReference type="SAM" id="Phobius"/>
    </source>
</evidence>
<reference evidence="39" key="1">
    <citation type="submission" date="2015-02" db="EMBL/GenBank/DDBJ databases">
        <title>Genome sequencing for Strongylocentrotus purpuratus.</title>
        <authorList>
            <person name="Murali S."/>
            <person name="Liu Y."/>
            <person name="Vee V."/>
            <person name="English A."/>
            <person name="Wang M."/>
            <person name="Skinner E."/>
            <person name="Han Y."/>
            <person name="Muzny D.M."/>
            <person name="Worley K.C."/>
            <person name="Gibbs R.A."/>
        </authorList>
    </citation>
    <scope>NUCLEOTIDE SEQUENCE</scope>
</reference>
<dbReference type="InterPro" id="IPR036396">
    <property type="entry name" value="Cyt_P450_sf"/>
</dbReference>
<dbReference type="EnsemblMetazoa" id="XM_030972936">
    <property type="protein sequence ID" value="XP_030828796"/>
    <property type="gene ID" value="LOC115918307"/>
</dbReference>
<evidence type="ECO:0000256" key="23">
    <source>
        <dbReference type="ARBA" id="ARBA00023160"/>
    </source>
</evidence>
<dbReference type="PRINTS" id="PR00463">
    <property type="entry name" value="EP450I"/>
</dbReference>
<keyword evidence="11" id="KW-0643">Prostaglandin biosynthesis</keyword>
<evidence type="ECO:0000256" key="31">
    <source>
        <dbReference type="ARBA" id="ARBA00040834"/>
    </source>
</evidence>
<feature type="region of interest" description="Disordered" evidence="36">
    <location>
        <begin position="292"/>
        <end position="312"/>
    </location>
</feature>
<comment type="similarity">
    <text evidence="6 35">Belongs to the cytochrome P450 family.</text>
</comment>
<dbReference type="GO" id="GO:0005506">
    <property type="term" value="F:iron ion binding"/>
    <property type="evidence" value="ECO:0007669"/>
    <property type="project" value="InterPro"/>
</dbReference>
<dbReference type="GO" id="GO:0004796">
    <property type="term" value="F:thromboxane-A synthase activity"/>
    <property type="evidence" value="ECO:0007669"/>
    <property type="project" value="UniProtKB-EC"/>
</dbReference>
<dbReference type="GO" id="GO:0005789">
    <property type="term" value="C:endoplasmic reticulum membrane"/>
    <property type="evidence" value="ECO:0007669"/>
    <property type="project" value="UniProtKB-SubCell"/>
</dbReference>
<dbReference type="GO" id="GO:0020037">
    <property type="term" value="F:heme binding"/>
    <property type="evidence" value="ECO:0007669"/>
    <property type="project" value="InterPro"/>
</dbReference>
<evidence type="ECO:0000256" key="6">
    <source>
        <dbReference type="ARBA" id="ARBA00010617"/>
    </source>
</evidence>
<evidence type="ECO:0000256" key="25">
    <source>
        <dbReference type="ARBA" id="ARBA00023239"/>
    </source>
</evidence>
<sequence>MEINFLGFSFSLTWFLVGAVFIIYICNDLWIRSYWTRHGLKSPRSVPIFGNTLQWTKGIQHSFLDYFKEQGTIFGVYDFHRPGLCITDVDLLRDIMVKDFGSFTNRWVTPLFSDDLKDALFNSKDEHWKGVRNIVTPTFSAAKMKLMSPLINKCADRLLKHLEKRQELHGNIECRELVGAFVMDTIASCAFGLNIDCQENRFGPFVTNAKKAFSGNIFTSPYLLLVSLFPWTLPILEYLDFNIIDRKSTQFFADIIKKTSAVRRESKNSDSAKRIDYLQLLLDAQERDITGDNKNKADGIHGDPEDEAIDEGGLQKKSSKKIRLNESEVISQALIFFLAGYETTNTTCGFLLYFLATNPDVQDKLVDEINDVAPKAEDVGYQSLSKMPYLEQIFCETERIYPPAIMIDRVCNEPFNVNGFTVPKGMRIFIPIYTIHRNPNLWPDPETFDPDRFRKENREKHHPCAWMPFGTGPRACVGMRFAIMEAKMVIVRILQKYQIETCPQTEMPPKQATNGFLSPPNGITLRAVKRN</sequence>
<name>A0A7M7MZA7_STRPU</name>
<comment type="catalytic activity">
    <reaction evidence="28">
        <text>prostaglandin H2 = (12S)-hydroxy-(5Z,8E,10E)-heptadecatrienoate + malonaldehyde</text>
        <dbReference type="Rhea" id="RHEA:48644"/>
        <dbReference type="ChEBI" id="CHEBI:57405"/>
        <dbReference type="ChEBI" id="CHEBI:90694"/>
        <dbReference type="ChEBI" id="CHEBI:566274"/>
    </reaction>
</comment>
<dbReference type="InterPro" id="IPR002401">
    <property type="entry name" value="Cyt_P450_E_grp-I"/>
</dbReference>
<evidence type="ECO:0000256" key="18">
    <source>
        <dbReference type="ARBA" id="ARBA00022989"/>
    </source>
</evidence>
<dbReference type="RefSeq" id="XP_030828796.1">
    <property type="nucleotide sequence ID" value="XM_030972936.1"/>
</dbReference>
<keyword evidence="14 34" id="KW-0479">Metal-binding</keyword>
<dbReference type="OMA" id="GIWQYAL"/>
<dbReference type="GO" id="GO:0016705">
    <property type="term" value="F:oxidoreductase activity, acting on paired donors, with incorporation or reduction of molecular oxygen"/>
    <property type="evidence" value="ECO:0007669"/>
    <property type="project" value="InterPro"/>
</dbReference>
<dbReference type="SUPFAM" id="SSF48264">
    <property type="entry name" value="Cytochrome P450"/>
    <property type="match status" value="1"/>
</dbReference>
<evidence type="ECO:0000256" key="22">
    <source>
        <dbReference type="ARBA" id="ARBA00023136"/>
    </source>
</evidence>
<keyword evidence="10" id="KW-0444">Lipid biosynthesis</keyword>
<evidence type="ECO:0000256" key="15">
    <source>
        <dbReference type="ARBA" id="ARBA00022824"/>
    </source>
</evidence>
<evidence type="ECO:0000256" key="29">
    <source>
        <dbReference type="ARBA" id="ARBA00036475"/>
    </source>
</evidence>
<evidence type="ECO:0000256" key="3">
    <source>
        <dbReference type="ARBA" id="ARBA00004174"/>
    </source>
</evidence>
<dbReference type="InterPro" id="IPR001128">
    <property type="entry name" value="Cyt_P450"/>
</dbReference>
<evidence type="ECO:0000256" key="2">
    <source>
        <dbReference type="ARBA" id="ARBA00001719"/>
    </source>
</evidence>
<keyword evidence="13 37" id="KW-0812">Transmembrane</keyword>
<evidence type="ECO:0000313" key="38">
    <source>
        <dbReference type="EnsemblMetazoa" id="XP_030828796"/>
    </source>
</evidence>
<evidence type="ECO:0000256" key="16">
    <source>
        <dbReference type="ARBA" id="ARBA00022832"/>
    </source>
</evidence>
<keyword evidence="16" id="KW-0276">Fatty acid metabolism</keyword>
<reference evidence="38" key="2">
    <citation type="submission" date="2021-01" db="UniProtKB">
        <authorList>
            <consortium name="EnsemblMetazoa"/>
        </authorList>
    </citation>
    <scope>IDENTIFICATION</scope>
</reference>
<evidence type="ECO:0000256" key="20">
    <source>
        <dbReference type="ARBA" id="ARBA00023004"/>
    </source>
</evidence>
<dbReference type="PRINTS" id="PR00385">
    <property type="entry name" value="P450"/>
</dbReference>
<dbReference type="PANTHER" id="PTHR24302:SF47">
    <property type="entry name" value="CYTOCHROME P450"/>
    <property type="match status" value="1"/>
</dbReference>
<evidence type="ECO:0000256" key="33">
    <source>
        <dbReference type="ARBA" id="ARBA00054825"/>
    </source>
</evidence>
<evidence type="ECO:0000256" key="14">
    <source>
        <dbReference type="ARBA" id="ARBA00022723"/>
    </source>
</evidence>
<comment type="subunit">
    <text evidence="7">Monomer.</text>
</comment>
<keyword evidence="24" id="KW-0413">Isomerase</keyword>
<keyword evidence="12 34" id="KW-0349">Heme</keyword>
<evidence type="ECO:0000256" key="17">
    <source>
        <dbReference type="ARBA" id="ARBA00022848"/>
    </source>
</evidence>
<comment type="catalytic activity">
    <reaction evidence="27">
        <text>(15S)-hydroperoxy-(5Z,8Z,11Z,13E)-eicosatetraenoate + AH2 = (15S)-hydroxy-(5Z,8Z,11Z,13E)-eicosatetraenoate + A + H2O</text>
        <dbReference type="Rhea" id="RHEA:48856"/>
        <dbReference type="ChEBI" id="CHEBI:13193"/>
        <dbReference type="ChEBI" id="CHEBI:15377"/>
        <dbReference type="ChEBI" id="CHEBI:17499"/>
        <dbReference type="ChEBI" id="CHEBI:57409"/>
        <dbReference type="ChEBI" id="CHEBI:57446"/>
    </reaction>
    <physiologicalReaction direction="left-to-right" evidence="27">
        <dbReference type="Rhea" id="RHEA:48857"/>
    </physiologicalReaction>
</comment>
<evidence type="ECO:0000256" key="11">
    <source>
        <dbReference type="ARBA" id="ARBA00022585"/>
    </source>
</evidence>
<keyword evidence="19 35" id="KW-0560">Oxidoreductase</keyword>
<evidence type="ECO:0000256" key="13">
    <source>
        <dbReference type="ARBA" id="ARBA00022692"/>
    </source>
</evidence>
<evidence type="ECO:0000256" key="35">
    <source>
        <dbReference type="RuleBase" id="RU000461"/>
    </source>
</evidence>
<evidence type="ECO:0000256" key="8">
    <source>
        <dbReference type="ARBA" id="ARBA00013084"/>
    </source>
</evidence>
<comment type="subcellular location">
    <subcellularLocation>
        <location evidence="5">Endoplasmic reticulum membrane</location>
        <topology evidence="5">Multi-pass membrane protein</topology>
    </subcellularLocation>
    <subcellularLocation>
        <location evidence="4">Endoplasmic reticulum membrane</location>
        <topology evidence="4">Peripheral membrane protein</topology>
    </subcellularLocation>
    <subcellularLocation>
        <location evidence="3">Microsome membrane</location>
        <topology evidence="3">Peripheral membrane protein</topology>
    </subcellularLocation>
</comment>
<proteinExistence type="inferred from homology"/>
<evidence type="ECO:0000256" key="21">
    <source>
        <dbReference type="ARBA" id="ARBA00023098"/>
    </source>
</evidence>
<accession>A0A7M7MZA7</accession>
<feature type="binding site" description="axial binding residue" evidence="34">
    <location>
        <position position="476"/>
    </location>
    <ligand>
        <name>heme</name>
        <dbReference type="ChEBI" id="CHEBI:30413"/>
    </ligand>
    <ligandPart>
        <name>Fe</name>
        <dbReference type="ChEBI" id="CHEBI:18248"/>
    </ligandPart>
</feature>
<evidence type="ECO:0000256" key="27">
    <source>
        <dbReference type="ARBA" id="ARBA00036380"/>
    </source>
</evidence>
<dbReference type="GeneID" id="115918307"/>
<evidence type="ECO:0000256" key="1">
    <source>
        <dbReference type="ARBA" id="ARBA00001143"/>
    </source>
</evidence>
<evidence type="ECO:0000256" key="32">
    <source>
        <dbReference type="ARBA" id="ARBA00042726"/>
    </source>
</evidence>
<evidence type="ECO:0000256" key="4">
    <source>
        <dbReference type="ARBA" id="ARBA00004406"/>
    </source>
</evidence>
<keyword evidence="17" id="KW-0492">Microsome</keyword>
<dbReference type="OrthoDB" id="2789670at2759"/>
<evidence type="ECO:0000256" key="30">
    <source>
        <dbReference type="ARBA" id="ARBA00038872"/>
    </source>
</evidence>
<keyword evidence="20 34" id="KW-0408">Iron</keyword>
<keyword evidence="25" id="KW-0456">Lyase</keyword>
<evidence type="ECO:0000256" key="19">
    <source>
        <dbReference type="ARBA" id="ARBA00023002"/>
    </source>
</evidence>
<comment type="cofactor">
    <cofactor evidence="34">
        <name>heme</name>
        <dbReference type="ChEBI" id="CHEBI:30413"/>
    </cofactor>
</comment>
<protein>
    <recommendedName>
        <fullName evidence="31">Thromboxane-A synthase</fullName>
        <ecNumber evidence="8">4.2.1.152</ecNumber>
        <ecNumber evidence="30">5.3.99.5</ecNumber>
    </recommendedName>
    <alternativeName>
        <fullName evidence="32">Cytochrome P450 5A1</fullName>
    </alternativeName>
    <alternativeName>
        <fullName evidence="26">Hydroperoxy icosatetraenoate dehydratase</fullName>
    </alternativeName>
</protein>
<dbReference type="GO" id="GO:0008395">
    <property type="term" value="F:steroid hydroxylase activity"/>
    <property type="evidence" value="ECO:0000318"/>
    <property type="project" value="GO_Central"/>
</dbReference>
<dbReference type="AlphaFoldDB" id="A0A7M7MZA7"/>
<evidence type="ECO:0000256" key="10">
    <source>
        <dbReference type="ARBA" id="ARBA00022516"/>
    </source>
</evidence>
<dbReference type="Proteomes" id="UP000007110">
    <property type="component" value="Unassembled WGS sequence"/>
</dbReference>
<evidence type="ECO:0000313" key="39">
    <source>
        <dbReference type="Proteomes" id="UP000007110"/>
    </source>
</evidence>
<dbReference type="KEGG" id="spu:115918307"/>
<evidence type="ECO:0000256" key="28">
    <source>
        <dbReference type="ARBA" id="ARBA00036424"/>
    </source>
</evidence>
<dbReference type="PROSITE" id="PS00086">
    <property type="entry name" value="CYTOCHROME_P450"/>
    <property type="match status" value="1"/>
</dbReference>
<keyword evidence="9" id="KW-0644">Prostaglandin metabolism</keyword>
<evidence type="ECO:0000256" key="9">
    <source>
        <dbReference type="ARBA" id="ARBA00022501"/>
    </source>
</evidence>
<dbReference type="EC" id="5.3.99.5" evidence="30"/>
<comment type="catalytic activity">
    <reaction evidence="29">
        <text>prostaglandin H2 = thromboxane A2</text>
        <dbReference type="Rhea" id="RHEA:17137"/>
        <dbReference type="ChEBI" id="CHEBI:57405"/>
        <dbReference type="ChEBI" id="CHEBI:57445"/>
        <dbReference type="EC" id="5.3.99.5"/>
    </reaction>
    <physiologicalReaction direction="left-to-right" evidence="29">
        <dbReference type="Rhea" id="RHEA:17138"/>
    </physiologicalReaction>
</comment>
<dbReference type="GO" id="GO:0001516">
    <property type="term" value="P:prostaglandin biosynthetic process"/>
    <property type="evidence" value="ECO:0007669"/>
    <property type="project" value="UniProtKB-KW"/>
</dbReference>
<dbReference type="EC" id="4.2.1.152" evidence="8"/>
<keyword evidence="21" id="KW-0443">Lipid metabolism</keyword>
<dbReference type="InterPro" id="IPR017972">
    <property type="entry name" value="Cyt_P450_CS"/>
</dbReference>
<dbReference type="InterPro" id="IPR050705">
    <property type="entry name" value="Cytochrome_P450_3A"/>
</dbReference>
<feature type="compositionally biased region" description="Basic and acidic residues" evidence="36">
    <location>
        <begin position="292"/>
        <end position="303"/>
    </location>
</feature>
<evidence type="ECO:0000256" key="34">
    <source>
        <dbReference type="PIRSR" id="PIRSR602401-1"/>
    </source>
</evidence>
<dbReference type="CDD" id="cd11055">
    <property type="entry name" value="CYP3A-like"/>
    <property type="match status" value="1"/>
</dbReference>
<dbReference type="GO" id="GO:0106256">
    <property type="term" value="F:hydroperoxy icosatetraenoate dehydratase activity"/>
    <property type="evidence" value="ECO:0007669"/>
    <property type="project" value="UniProtKB-EC"/>
</dbReference>
<keyword evidence="15" id="KW-0256">Endoplasmic reticulum</keyword>
<dbReference type="Gene3D" id="1.10.630.10">
    <property type="entry name" value="Cytochrome P450"/>
    <property type="match status" value="1"/>
</dbReference>
<evidence type="ECO:0000256" key="24">
    <source>
        <dbReference type="ARBA" id="ARBA00023235"/>
    </source>
</evidence>
<comment type="function">
    <text evidence="33">Catalyzes the conversion of prostaglandin H2 (PGH2) to thromboxane A2 (TXA2), a potent inducer of blood vessel constriction and platelet aggregation. Also cleaves PGH2 to 12-hydroxy-heptadecatrienoicacid (12-HHT) and malondialdehyde, which is known to act as a mediator of DNA damage. 12-HHT and malondialdehyde are formed stoichiometrically in the same amounts as TXA2. Additionally, displays dehydratase activity, toward (15S)-hydroperoxy-(5Z,8Z,11Z,13E)-eicosatetraenoate (15(S)-HPETE) producing 15-KETE and 15-HETE.</text>
</comment>
<dbReference type="Pfam" id="PF00067">
    <property type="entry name" value="p450"/>
    <property type="match status" value="1"/>
</dbReference>
<evidence type="ECO:0000256" key="36">
    <source>
        <dbReference type="SAM" id="MobiDB-lite"/>
    </source>
</evidence>
<keyword evidence="23" id="KW-0275">Fatty acid biosynthesis</keyword>
<organism evidence="38 39">
    <name type="scientific">Strongylocentrotus purpuratus</name>
    <name type="common">Purple sea urchin</name>
    <dbReference type="NCBI Taxonomy" id="7668"/>
    <lineage>
        <taxon>Eukaryota</taxon>
        <taxon>Metazoa</taxon>
        <taxon>Echinodermata</taxon>
        <taxon>Eleutherozoa</taxon>
        <taxon>Echinozoa</taxon>
        <taxon>Echinoidea</taxon>
        <taxon>Euechinoidea</taxon>
        <taxon>Echinacea</taxon>
        <taxon>Camarodonta</taxon>
        <taxon>Echinidea</taxon>
        <taxon>Strongylocentrotidae</taxon>
        <taxon>Strongylocentrotus</taxon>
    </lineage>
</organism>
<evidence type="ECO:0000256" key="26">
    <source>
        <dbReference type="ARBA" id="ARBA00033404"/>
    </source>
</evidence>
<keyword evidence="22 37" id="KW-0472">Membrane</keyword>
<comment type="catalytic activity">
    <reaction evidence="2">
        <text>a hydroperoxyeicosatetraenoate = an oxoeicosatetraenoate + H2O</text>
        <dbReference type="Rhea" id="RHEA:55556"/>
        <dbReference type="ChEBI" id="CHEBI:15377"/>
        <dbReference type="ChEBI" id="CHEBI:59720"/>
        <dbReference type="ChEBI" id="CHEBI:131859"/>
        <dbReference type="EC" id="4.2.1.152"/>
    </reaction>
    <physiologicalReaction direction="left-to-right" evidence="2">
        <dbReference type="Rhea" id="RHEA:55557"/>
    </physiologicalReaction>
</comment>
<dbReference type="PANTHER" id="PTHR24302">
    <property type="entry name" value="CYTOCHROME P450 FAMILY 3"/>
    <property type="match status" value="1"/>
</dbReference>
<keyword evidence="18 37" id="KW-1133">Transmembrane helix</keyword>